<evidence type="ECO:0000256" key="2">
    <source>
        <dbReference type="ARBA" id="ARBA00022723"/>
    </source>
</evidence>
<feature type="binding site" evidence="7">
    <location>
        <position position="234"/>
    </location>
    <ligand>
        <name>Zn(2+)</name>
        <dbReference type="ChEBI" id="CHEBI:29105"/>
        <label>3</label>
    </ligand>
</feature>
<accession>A0A0G1R4J4</accession>
<dbReference type="GO" id="GO:0003677">
    <property type="term" value="F:DNA binding"/>
    <property type="evidence" value="ECO:0007669"/>
    <property type="project" value="InterPro"/>
</dbReference>
<dbReference type="GO" id="GO:0008081">
    <property type="term" value="F:phosphoric diester hydrolase activity"/>
    <property type="evidence" value="ECO:0007669"/>
    <property type="project" value="TreeGrafter"/>
</dbReference>
<dbReference type="PANTHER" id="PTHR21445:SF0">
    <property type="entry name" value="APURINIC-APYRIMIDINIC ENDONUCLEASE"/>
    <property type="match status" value="1"/>
</dbReference>
<evidence type="ECO:0000259" key="8">
    <source>
        <dbReference type="Pfam" id="PF01261"/>
    </source>
</evidence>
<dbReference type="GO" id="GO:0003906">
    <property type="term" value="F:DNA-(apurinic or apyrimidinic site) endonuclease activity"/>
    <property type="evidence" value="ECO:0007669"/>
    <property type="project" value="TreeGrafter"/>
</dbReference>
<feature type="binding site" evidence="7">
    <location>
        <position position="232"/>
    </location>
    <ligand>
        <name>Zn(2+)</name>
        <dbReference type="ChEBI" id="CHEBI:29105"/>
        <label>3</label>
    </ligand>
</feature>
<comment type="function">
    <text evidence="7">Endonuclease IV plays a role in DNA repair. It cleaves phosphodiester bonds at apurinic or apyrimidinic (AP) sites, generating a 3'-hydroxyl group and a 5'-terminal sugar phosphate.</text>
</comment>
<dbReference type="SUPFAM" id="SSF51658">
    <property type="entry name" value="Xylose isomerase-like"/>
    <property type="match status" value="1"/>
</dbReference>
<keyword evidence="7 9" id="KW-0255">Endonuclease</keyword>
<evidence type="ECO:0000256" key="5">
    <source>
        <dbReference type="ARBA" id="ARBA00022833"/>
    </source>
</evidence>
<comment type="similarity">
    <text evidence="1 7">Belongs to the AP endonuclease 2 family.</text>
</comment>
<comment type="catalytic activity">
    <reaction evidence="7">
        <text>Endonucleolytic cleavage to 5'-phosphooligonucleotide end-products.</text>
        <dbReference type="EC" id="3.1.21.2"/>
    </reaction>
</comment>
<keyword evidence="5 7" id="KW-0862">Zinc</keyword>
<feature type="binding site" evidence="7">
    <location>
        <position position="148"/>
    </location>
    <ligand>
        <name>Zn(2+)</name>
        <dbReference type="ChEBI" id="CHEBI:29105"/>
        <label>2</label>
    </ligand>
</feature>
<dbReference type="GO" id="GO:0006284">
    <property type="term" value="P:base-excision repair"/>
    <property type="evidence" value="ECO:0007669"/>
    <property type="project" value="TreeGrafter"/>
</dbReference>
<keyword evidence="2 7" id="KW-0479">Metal-binding</keyword>
<evidence type="ECO:0000256" key="1">
    <source>
        <dbReference type="ARBA" id="ARBA00005340"/>
    </source>
</evidence>
<dbReference type="InterPro" id="IPR036237">
    <property type="entry name" value="Xyl_isomerase-like_sf"/>
</dbReference>
<feature type="binding site" evidence="7">
    <location>
        <position position="148"/>
    </location>
    <ligand>
        <name>Zn(2+)</name>
        <dbReference type="ChEBI" id="CHEBI:29105"/>
        <label>1</label>
    </ligand>
</feature>
<feature type="binding site" evidence="7">
    <location>
        <position position="72"/>
    </location>
    <ligand>
        <name>Zn(2+)</name>
        <dbReference type="ChEBI" id="CHEBI:29105"/>
        <label>1</label>
    </ligand>
</feature>
<feature type="binding site" evidence="7">
    <location>
        <position position="112"/>
    </location>
    <ligand>
        <name>Zn(2+)</name>
        <dbReference type="ChEBI" id="CHEBI:29105"/>
        <label>1</label>
    </ligand>
</feature>
<dbReference type="Proteomes" id="UP000034727">
    <property type="component" value="Unassembled WGS sequence"/>
</dbReference>
<dbReference type="Gene3D" id="3.20.20.150">
    <property type="entry name" value="Divalent-metal-dependent TIM barrel enzymes"/>
    <property type="match status" value="1"/>
</dbReference>
<dbReference type="CDD" id="cd00019">
    <property type="entry name" value="AP2Ec"/>
    <property type="match status" value="1"/>
</dbReference>
<evidence type="ECO:0000256" key="3">
    <source>
        <dbReference type="ARBA" id="ARBA00022763"/>
    </source>
</evidence>
<dbReference type="GO" id="GO:0008833">
    <property type="term" value="F:deoxyribonuclease IV (phage-T4-induced) activity"/>
    <property type="evidence" value="ECO:0007669"/>
    <property type="project" value="UniProtKB-UniRule"/>
</dbReference>
<dbReference type="InterPro" id="IPR018246">
    <property type="entry name" value="AP_endonuc_F2_Zn_BS"/>
</dbReference>
<evidence type="ECO:0000313" key="10">
    <source>
        <dbReference type="Proteomes" id="UP000034727"/>
    </source>
</evidence>
<keyword evidence="4 7" id="KW-0378">Hydrolase</keyword>
<dbReference type="Pfam" id="PF01261">
    <property type="entry name" value="AP_endonuc_2"/>
    <property type="match status" value="1"/>
</dbReference>
<comment type="cofactor">
    <cofactor evidence="7">
        <name>Zn(2+)</name>
        <dbReference type="ChEBI" id="CHEBI:29105"/>
    </cofactor>
    <text evidence="7">Binds 3 Zn(2+) ions.</text>
</comment>
<dbReference type="SMART" id="SM00518">
    <property type="entry name" value="AP2Ec"/>
    <property type="match status" value="1"/>
</dbReference>
<keyword evidence="7" id="KW-0540">Nuclease</keyword>
<feature type="binding site" evidence="7">
    <location>
        <position position="219"/>
    </location>
    <ligand>
        <name>Zn(2+)</name>
        <dbReference type="ChEBI" id="CHEBI:29105"/>
        <label>2</label>
    </ligand>
</feature>
<keyword evidence="6 7" id="KW-0234">DNA repair</keyword>
<name>A0A0G1R4J4_9BACT</name>
<reference evidence="9 10" key="1">
    <citation type="journal article" date="2015" name="Nature">
        <title>rRNA introns, odd ribosomes, and small enigmatic genomes across a large radiation of phyla.</title>
        <authorList>
            <person name="Brown C.T."/>
            <person name="Hug L.A."/>
            <person name="Thomas B.C."/>
            <person name="Sharon I."/>
            <person name="Castelle C.J."/>
            <person name="Singh A."/>
            <person name="Wilkins M.J."/>
            <person name="Williams K.H."/>
            <person name="Banfield J.F."/>
        </authorList>
    </citation>
    <scope>NUCLEOTIDE SEQUENCE [LARGE SCALE GENOMIC DNA]</scope>
</reference>
<dbReference type="InterPro" id="IPR001719">
    <property type="entry name" value="AP_endonuc_2"/>
</dbReference>
<dbReference type="PROSITE" id="PS00731">
    <property type="entry name" value="AP_NUCLEASE_F2_3"/>
    <property type="match status" value="1"/>
</dbReference>
<keyword evidence="3 7" id="KW-0227">DNA damage</keyword>
<gene>
    <name evidence="7" type="primary">nfo</name>
    <name evidence="9" type="ORF">UX22_C0003G0010</name>
</gene>
<feature type="binding site" evidence="7">
    <location>
        <position position="181"/>
    </location>
    <ligand>
        <name>Zn(2+)</name>
        <dbReference type="ChEBI" id="CHEBI:29105"/>
        <label>2</label>
    </ligand>
</feature>
<dbReference type="PROSITE" id="PS51432">
    <property type="entry name" value="AP_NUCLEASE_F2_4"/>
    <property type="match status" value="1"/>
</dbReference>
<evidence type="ECO:0000256" key="7">
    <source>
        <dbReference type="HAMAP-Rule" id="MF_00152"/>
    </source>
</evidence>
<dbReference type="NCBIfam" id="TIGR00587">
    <property type="entry name" value="nfo"/>
    <property type="match status" value="1"/>
</dbReference>
<dbReference type="AlphaFoldDB" id="A0A0G1R4J4"/>
<dbReference type="EC" id="3.1.21.2" evidence="7"/>
<feature type="binding site" evidence="7">
    <location>
        <position position="264"/>
    </location>
    <ligand>
        <name>Zn(2+)</name>
        <dbReference type="ChEBI" id="CHEBI:29105"/>
        <label>2</label>
    </ligand>
</feature>
<comment type="caution">
    <text evidence="9">The sequence shown here is derived from an EMBL/GenBank/DDBJ whole genome shotgun (WGS) entry which is preliminary data.</text>
</comment>
<feature type="binding site" evidence="7">
    <location>
        <position position="184"/>
    </location>
    <ligand>
        <name>Zn(2+)</name>
        <dbReference type="ChEBI" id="CHEBI:29105"/>
        <label>3</label>
    </ligand>
</feature>
<proteinExistence type="inferred from homology"/>
<dbReference type="PANTHER" id="PTHR21445">
    <property type="entry name" value="ENDONUCLEASE IV ENDODEOXYRIBONUCLEASE IV"/>
    <property type="match status" value="1"/>
</dbReference>
<dbReference type="EMBL" id="LCLJ01000003">
    <property type="protein sequence ID" value="KKU15785.1"/>
    <property type="molecule type" value="Genomic_DNA"/>
</dbReference>
<protein>
    <recommendedName>
        <fullName evidence="7">Probable endonuclease 4</fullName>
        <ecNumber evidence="7">3.1.21.2</ecNumber>
    </recommendedName>
    <alternativeName>
        <fullName evidence="7">Endodeoxyribonuclease IV</fullName>
    </alternativeName>
    <alternativeName>
        <fullName evidence="7">Endonuclease IV</fullName>
    </alternativeName>
</protein>
<organism evidence="9 10">
    <name type="scientific">Candidatus Jorgensenbacteria bacterium GW2011_GWA2_45_9</name>
    <dbReference type="NCBI Taxonomy" id="1618663"/>
    <lineage>
        <taxon>Bacteria</taxon>
        <taxon>Candidatus Joergenseniibacteriota</taxon>
    </lineage>
</organism>
<evidence type="ECO:0000256" key="6">
    <source>
        <dbReference type="ARBA" id="ARBA00023204"/>
    </source>
</evidence>
<evidence type="ECO:0000313" key="9">
    <source>
        <dbReference type="EMBL" id="KKU15785.1"/>
    </source>
</evidence>
<dbReference type="HAMAP" id="MF_00152">
    <property type="entry name" value="Nfo"/>
    <property type="match status" value="1"/>
</dbReference>
<sequence length="286" mass="31407">MNTKNIPYIGGHVSSAGGLWNAIQNGENIGAEAIQIYGASPRQWMASMPKESEIRKFKEARAKSSIKKVYLHAAYLVNLASSSDELYEKSVKNLSEHFSITEALGADGLIFHVGSSKDSSFDIVADKEVRGIKNVLKNVPGKAMLIMENSSGGGNKVGAGIEEMKYLYDKTGSTRLKICFDTAHAFEAGIIKEYTSSSVKKLFDEWDKAVDIKNIEVLHINDSKTAYGSHSDRHENIGKGQIGITGFKALVGDKRLFDKVWLLEVPGFDDTGPDKKNVDILRSLFI</sequence>
<dbReference type="InterPro" id="IPR013022">
    <property type="entry name" value="Xyl_isomerase-like_TIM-brl"/>
</dbReference>
<dbReference type="GO" id="GO:0008270">
    <property type="term" value="F:zinc ion binding"/>
    <property type="evidence" value="ECO:0007669"/>
    <property type="project" value="UniProtKB-UniRule"/>
</dbReference>
<evidence type="ECO:0000256" key="4">
    <source>
        <dbReference type="ARBA" id="ARBA00022801"/>
    </source>
</evidence>
<feature type="domain" description="Xylose isomerase-like TIM barrel" evidence="8">
    <location>
        <begin position="27"/>
        <end position="276"/>
    </location>
</feature>